<dbReference type="RefSeq" id="WP_234585204.1">
    <property type="nucleotide sequence ID" value="NZ_CAMIPG010000006.1"/>
</dbReference>
<dbReference type="Proteomes" id="UP001056873">
    <property type="component" value="Chromosome"/>
</dbReference>
<dbReference type="EMBL" id="CP074347">
    <property type="protein sequence ID" value="USU99347.1"/>
    <property type="molecule type" value="Genomic_DNA"/>
</dbReference>
<evidence type="ECO:0000313" key="1">
    <source>
        <dbReference type="EMBL" id="USU99347.1"/>
    </source>
</evidence>
<gene>
    <name evidence="1" type="ORF">KFQ06_14890</name>
</gene>
<keyword evidence="2" id="KW-1185">Reference proteome</keyword>
<sequence>MQKEEGSLRQLTLKEIALAKTVFGGEIAYPRVWIHCASYLPFGLQRRGTAMTPNGELFFRKELYSPDFGAESTVDIRHLFIHEMMHVWQHQKGMWVRARGMFSWAADYTYRLDDRALLDYGLEQQAQIIADYYVLQAYGYREWNIQRRKAWPVVTYQGVSDQNTLATRYRKTLFRFLQGVK</sequence>
<evidence type="ECO:0000313" key="2">
    <source>
        <dbReference type="Proteomes" id="UP001056873"/>
    </source>
</evidence>
<reference evidence="1" key="1">
    <citation type="journal article" date="2022" name="BMC Genomics">
        <title>Genome sequence of the entomopathogenic Serratia entomophila isolate 626 and characterisation of the species specific itaconate degradation pathway.</title>
        <authorList>
            <person name="Vaughan A.L."/>
            <person name="Altermann E."/>
            <person name="Glare T.R."/>
            <person name="Hurst M.R.H."/>
        </authorList>
    </citation>
    <scope>NUCLEOTIDE SEQUENCE</scope>
    <source>
        <strain evidence="1">626</strain>
    </source>
</reference>
<protein>
    <submittedName>
        <fullName evidence="1">Type IV secretion protein Rhs</fullName>
    </submittedName>
</protein>
<accession>A0ABY5CPS0</accession>
<name>A0ABY5CPS0_9GAMM</name>
<organism evidence="1 2">
    <name type="scientific">Serratia entomophila</name>
    <dbReference type="NCBI Taxonomy" id="42906"/>
    <lineage>
        <taxon>Bacteria</taxon>
        <taxon>Pseudomonadati</taxon>
        <taxon>Pseudomonadota</taxon>
        <taxon>Gammaproteobacteria</taxon>
        <taxon>Enterobacterales</taxon>
        <taxon>Yersiniaceae</taxon>
        <taxon>Serratia</taxon>
    </lineage>
</organism>
<proteinExistence type="predicted"/>
<dbReference type="GeneID" id="75023317"/>